<dbReference type="SUPFAM" id="SSF55781">
    <property type="entry name" value="GAF domain-like"/>
    <property type="match status" value="1"/>
</dbReference>
<dbReference type="InterPro" id="IPR029016">
    <property type="entry name" value="GAF-like_dom_sf"/>
</dbReference>
<reference evidence="4" key="1">
    <citation type="journal article" date="2014" name="Int. J. Syst. Evol. Microbiol.">
        <title>Complete genome sequence of Corynebacterium casei LMG S-19264T (=DSM 44701T), isolated from a smear-ripened cheese.</title>
        <authorList>
            <consortium name="US DOE Joint Genome Institute (JGI-PGF)"/>
            <person name="Walter F."/>
            <person name="Albersmeier A."/>
            <person name="Kalinowski J."/>
            <person name="Ruckert C."/>
        </authorList>
    </citation>
    <scope>NUCLEOTIDE SEQUENCE</scope>
    <source>
        <strain evidence="4">CGMCC 1.12813</strain>
    </source>
</reference>
<dbReference type="InterPro" id="IPR003018">
    <property type="entry name" value="GAF"/>
</dbReference>
<feature type="domain" description="ANTAR" evidence="3">
    <location>
        <begin position="163"/>
        <end position="224"/>
    </location>
</feature>
<keyword evidence="5" id="KW-1185">Reference proteome</keyword>
<dbReference type="GO" id="GO:0003723">
    <property type="term" value="F:RNA binding"/>
    <property type="evidence" value="ECO:0007669"/>
    <property type="project" value="InterPro"/>
</dbReference>
<organism evidence="4 5">
    <name type="scientific">Conyzicola nivalis</name>
    <dbReference type="NCBI Taxonomy" id="1477021"/>
    <lineage>
        <taxon>Bacteria</taxon>
        <taxon>Bacillati</taxon>
        <taxon>Actinomycetota</taxon>
        <taxon>Actinomycetes</taxon>
        <taxon>Micrococcales</taxon>
        <taxon>Microbacteriaceae</taxon>
        <taxon>Conyzicola</taxon>
    </lineage>
</organism>
<dbReference type="AlphaFoldDB" id="A0A916SDG6"/>
<dbReference type="SMART" id="SM01012">
    <property type="entry name" value="ANTAR"/>
    <property type="match status" value="1"/>
</dbReference>
<name>A0A916SDG6_9MICO</name>
<reference evidence="4" key="2">
    <citation type="submission" date="2020-09" db="EMBL/GenBank/DDBJ databases">
        <authorList>
            <person name="Sun Q."/>
            <person name="Zhou Y."/>
        </authorList>
    </citation>
    <scope>NUCLEOTIDE SEQUENCE</scope>
    <source>
        <strain evidence="4">CGMCC 1.12813</strain>
    </source>
</reference>
<proteinExistence type="predicted"/>
<dbReference type="Pfam" id="PF03861">
    <property type="entry name" value="ANTAR"/>
    <property type="match status" value="1"/>
</dbReference>
<accession>A0A916SDG6</accession>
<dbReference type="RefSeq" id="WP_188509267.1">
    <property type="nucleotide sequence ID" value="NZ_BMGB01000001.1"/>
</dbReference>
<evidence type="ECO:0000259" key="3">
    <source>
        <dbReference type="PROSITE" id="PS50921"/>
    </source>
</evidence>
<dbReference type="Gene3D" id="1.10.10.10">
    <property type="entry name" value="Winged helix-like DNA-binding domain superfamily/Winged helix DNA-binding domain"/>
    <property type="match status" value="1"/>
</dbReference>
<evidence type="ECO:0000313" key="5">
    <source>
        <dbReference type="Proteomes" id="UP000606922"/>
    </source>
</evidence>
<evidence type="ECO:0000256" key="2">
    <source>
        <dbReference type="ARBA" id="ARBA00023163"/>
    </source>
</evidence>
<comment type="caution">
    <text evidence="4">The sequence shown here is derived from an EMBL/GenBank/DDBJ whole genome shotgun (WGS) entry which is preliminary data.</text>
</comment>
<keyword evidence="2" id="KW-0804">Transcription</keyword>
<sequence>MPTRQAFKQAQLDLLYAHERNGSLCAPFVSVLPVAGASLSVLAGSLGQSTVCASDDIAARLDELQFDLGEGPCWDALSTRLPVLSPDFPASGRHTWPLFANALHEDALGSGVRAVYAFPLALGSLDIGAVDLYSSSNAPLDEDEVSDATKLASLAAWQLLRRILADQPTGDLEPQGTDNRREVHQATGMVLAQLGISAADAALLLRAHAFSSGRTVAEIANDIIERRLDFALDGTL</sequence>
<dbReference type="Pfam" id="PF01590">
    <property type="entry name" value="GAF"/>
    <property type="match status" value="1"/>
</dbReference>
<dbReference type="InterPro" id="IPR005561">
    <property type="entry name" value="ANTAR"/>
</dbReference>
<dbReference type="EMBL" id="BMGB01000001">
    <property type="protein sequence ID" value="GGA94769.1"/>
    <property type="molecule type" value="Genomic_DNA"/>
</dbReference>
<keyword evidence="1" id="KW-0805">Transcription regulation</keyword>
<evidence type="ECO:0000256" key="1">
    <source>
        <dbReference type="ARBA" id="ARBA00023015"/>
    </source>
</evidence>
<dbReference type="InterPro" id="IPR036388">
    <property type="entry name" value="WH-like_DNA-bd_sf"/>
</dbReference>
<protein>
    <submittedName>
        <fullName evidence="4">GAF domain-containing protein</fullName>
    </submittedName>
</protein>
<dbReference type="Proteomes" id="UP000606922">
    <property type="component" value="Unassembled WGS sequence"/>
</dbReference>
<dbReference type="Gene3D" id="3.30.450.40">
    <property type="match status" value="1"/>
</dbReference>
<evidence type="ECO:0000313" key="4">
    <source>
        <dbReference type="EMBL" id="GGA94769.1"/>
    </source>
</evidence>
<gene>
    <name evidence="4" type="ORF">GCM10010979_06570</name>
</gene>
<dbReference type="PROSITE" id="PS50921">
    <property type="entry name" value="ANTAR"/>
    <property type="match status" value="1"/>
</dbReference>